<dbReference type="GO" id="GO:0000462">
    <property type="term" value="P:maturation of SSU-rRNA from tricistronic rRNA transcript (SSU-rRNA, 5.8S rRNA, LSU-rRNA)"/>
    <property type="evidence" value="ECO:0007669"/>
    <property type="project" value="TreeGrafter"/>
</dbReference>
<proteinExistence type="inferred from homology"/>
<dbReference type="InParanoid" id="A0A151Z9P5"/>
<dbReference type="InterPro" id="IPR012948">
    <property type="entry name" value="AARP2CN"/>
</dbReference>
<dbReference type="InterPro" id="IPR039761">
    <property type="entry name" value="Bms1/Tsr1"/>
</dbReference>
<dbReference type="InterPro" id="IPR007034">
    <property type="entry name" value="BMS1_TSR1_C"/>
</dbReference>
<reference evidence="7 8" key="1">
    <citation type="submission" date="2015-12" db="EMBL/GenBank/DDBJ databases">
        <title>Dictyostelia acquired genes for synthesis and detection of signals that induce cell-type specialization by lateral gene transfer from prokaryotes.</title>
        <authorList>
            <person name="Gloeckner G."/>
            <person name="Schaap P."/>
        </authorList>
    </citation>
    <scope>NUCLEOTIDE SEQUENCE [LARGE SCALE GENOMIC DNA]</scope>
    <source>
        <strain evidence="7 8">TK</strain>
    </source>
</reference>
<dbReference type="Pfam" id="PF08142">
    <property type="entry name" value="AARP2CN"/>
    <property type="match status" value="1"/>
</dbReference>
<feature type="compositionally biased region" description="Acidic residues" evidence="5">
    <location>
        <begin position="402"/>
        <end position="414"/>
    </location>
</feature>
<dbReference type="Pfam" id="PF22298">
    <property type="entry name" value="Tsr1_G-like"/>
    <property type="match status" value="1"/>
</dbReference>
<dbReference type="GO" id="GO:0000479">
    <property type="term" value="P:endonucleolytic cleavage of tricistronic rRNA transcript (SSU-rRNA, 5.8S rRNA, LSU-rRNA)"/>
    <property type="evidence" value="ECO:0007669"/>
    <property type="project" value="TreeGrafter"/>
</dbReference>
<evidence type="ECO:0000256" key="4">
    <source>
        <dbReference type="ARBA" id="ARBA00038288"/>
    </source>
</evidence>
<dbReference type="InterPro" id="IPR030387">
    <property type="entry name" value="G_Bms1/Tsr1_dom"/>
</dbReference>
<dbReference type="SMART" id="SM00785">
    <property type="entry name" value="AARP2CN"/>
    <property type="match status" value="1"/>
</dbReference>
<keyword evidence="2" id="KW-0690">Ribosome biogenesis</keyword>
<dbReference type="GO" id="GO:0003924">
    <property type="term" value="F:GTPase activity"/>
    <property type="evidence" value="ECO:0007669"/>
    <property type="project" value="TreeGrafter"/>
</dbReference>
<evidence type="ECO:0000256" key="1">
    <source>
        <dbReference type="ARBA" id="ARBA00004604"/>
    </source>
</evidence>
<feature type="region of interest" description="Disordered" evidence="5">
    <location>
        <begin position="402"/>
        <end position="455"/>
    </location>
</feature>
<keyword evidence="8" id="KW-1185">Reference proteome</keyword>
<comment type="similarity">
    <text evidence="4">Belongs to the TRAFAC class translation factor GTPase superfamily. Bms1-like GTPase family. TSR1 subfamily.</text>
</comment>
<keyword evidence="3" id="KW-0539">Nucleus</keyword>
<evidence type="ECO:0000256" key="3">
    <source>
        <dbReference type="ARBA" id="ARBA00023242"/>
    </source>
</evidence>
<accession>A0A151Z9P5</accession>
<dbReference type="PANTHER" id="PTHR12858:SF1">
    <property type="entry name" value="PRE-RRNA-PROCESSING PROTEIN TSR1 HOMOLOG"/>
    <property type="match status" value="1"/>
</dbReference>
<comment type="caution">
    <text evidence="7">The sequence shown here is derived from an EMBL/GenBank/DDBJ whole genome shotgun (WGS) entry which is preliminary data.</text>
</comment>
<dbReference type="SMART" id="SM01362">
    <property type="entry name" value="DUF663"/>
    <property type="match status" value="1"/>
</dbReference>
<dbReference type="OrthoDB" id="119302at2759"/>
<dbReference type="Pfam" id="PF04950">
    <property type="entry name" value="RIBIOP_C"/>
    <property type="match status" value="1"/>
</dbReference>
<dbReference type="GO" id="GO:0005525">
    <property type="term" value="F:GTP binding"/>
    <property type="evidence" value="ECO:0007669"/>
    <property type="project" value="TreeGrafter"/>
</dbReference>
<feature type="compositionally biased region" description="Acidic residues" evidence="5">
    <location>
        <begin position="425"/>
        <end position="455"/>
    </location>
</feature>
<comment type="subcellular location">
    <subcellularLocation>
        <location evidence="1">Nucleus</location>
        <location evidence="1">Nucleolus</location>
    </subcellularLocation>
</comment>
<dbReference type="GO" id="GO:0030688">
    <property type="term" value="C:preribosome, small subunit precursor"/>
    <property type="evidence" value="ECO:0007669"/>
    <property type="project" value="TreeGrafter"/>
</dbReference>
<dbReference type="FunCoup" id="A0A151Z9P5">
    <property type="interactions" value="500"/>
</dbReference>
<dbReference type="STRING" id="361077.A0A151Z9P5"/>
<evidence type="ECO:0000256" key="2">
    <source>
        <dbReference type="ARBA" id="ARBA00022517"/>
    </source>
</evidence>
<dbReference type="PROSITE" id="PS51714">
    <property type="entry name" value="G_BMS1"/>
    <property type="match status" value="1"/>
</dbReference>
<evidence type="ECO:0000259" key="6">
    <source>
        <dbReference type="PROSITE" id="PS51714"/>
    </source>
</evidence>
<dbReference type="AlphaFoldDB" id="A0A151Z9P5"/>
<sequence>MEHHHRSGPLKQQNKNFKAGKHDSKGAVKRRAAGKIERTNIKNLAVVPSRHDLIKNKQQQLSQSKKQEQLERRRLGLPDLLAPRIVTLVYLSETIDKSKVKSLLLTPKSQQAGSMDTTEDFSHITSPSIPNPLFQTMSIGSKTRMTLLECPSMEYNQILEYCSLADIILFVVDANQTEKSDVIEKIFTMVKAQSLPTVMELIFNFSSVPPKKKSEVKKLHQTFFHFHFPDEPKVLPIDTPEESSQVIRYLESSHLNDLLWRKQRPFLLIESSKQIDNNTTVIEGFLRGNNLNSKQILNIPELGDFQIDKIEEIKDPHIIRKRYAFSTQSSMQEDDSCKVLEQSPLDEKDTLQTFNIPNELENEQSLPTKEELATARENKKKLLVPKGTSAYQASWYLDENEEYGEDDEDEDGDQEMGGFGNENNEMVDDDQEDQEMEDEEEEVEEEQPEELEEIVDDTQSKWKEFRHKHEVTAEVLKEMEKLELEGEKEESEDEEDDEMNGRKKISMDEEARRAHELEETLYPDEVDTPGNMPARIRFSRYRGLKSFRTSPWNVKENLPIDYAKIFQFHSFNQSMRYSMKLSEQSPAKPGMYIRIYLKSVPKQLETMCQQKPMVAVGLFKYENKISVLHFSIEKHRTYEDTVKSKETVYFRFGFRKFECQPIYSVSAPNCDKQKFEKYLFPGRNSIATIYGPITFPPAPLMIFKDKECSQLIATGYLSSVNPDRIICKRIILTGEIAKSISKKFVTVRDMFYYTEDIQWFKKVELYTKLGRMGHIKESLGTHGRMKCLFDGTMNQQDTICMNLYKRVFPKWIKDGSVLLK</sequence>
<evidence type="ECO:0000313" key="7">
    <source>
        <dbReference type="EMBL" id="KYQ90662.1"/>
    </source>
</evidence>
<dbReference type="EMBL" id="LODT01000037">
    <property type="protein sequence ID" value="KYQ90662.1"/>
    <property type="molecule type" value="Genomic_DNA"/>
</dbReference>
<feature type="region of interest" description="Disordered" evidence="5">
    <location>
        <begin position="483"/>
        <end position="502"/>
    </location>
</feature>
<dbReference type="GO" id="GO:0034511">
    <property type="term" value="F:U3 snoRNA binding"/>
    <property type="evidence" value="ECO:0007669"/>
    <property type="project" value="TreeGrafter"/>
</dbReference>
<evidence type="ECO:0000256" key="5">
    <source>
        <dbReference type="SAM" id="MobiDB-lite"/>
    </source>
</evidence>
<gene>
    <name evidence="7" type="ORF">DLAC_09296</name>
</gene>
<organism evidence="7 8">
    <name type="scientific">Tieghemostelium lacteum</name>
    <name type="common">Slime mold</name>
    <name type="synonym">Dictyostelium lacteum</name>
    <dbReference type="NCBI Taxonomy" id="361077"/>
    <lineage>
        <taxon>Eukaryota</taxon>
        <taxon>Amoebozoa</taxon>
        <taxon>Evosea</taxon>
        <taxon>Eumycetozoa</taxon>
        <taxon>Dictyostelia</taxon>
        <taxon>Dictyosteliales</taxon>
        <taxon>Raperosteliaceae</taxon>
        <taxon>Tieghemostelium</taxon>
    </lineage>
</organism>
<dbReference type="Proteomes" id="UP000076078">
    <property type="component" value="Unassembled WGS sequence"/>
</dbReference>
<feature type="domain" description="Bms1-type G" evidence="6">
    <location>
        <begin position="82"/>
        <end position="256"/>
    </location>
</feature>
<dbReference type="GO" id="GO:0005730">
    <property type="term" value="C:nucleolus"/>
    <property type="evidence" value="ECO:0007669"/>
    <property type="project" value="UniProtKB-SubCell"/>
</dbReference>
<protein>
    <recommendedName>
        <fullName evidence="6">Bms1-type G domain-containing protein</fullName>
    </recommendedName>
</protein>
<dbReference type="PANTHER" id="PTHR12858">
    <property type="entry name" value="RIBOSOME BIOGENESIS PROTEIN"/>
    <property type="match status" value="1"/>
</dbReference>
<name>A0A151Z9P5_TIELA</name>
<dbReference type="OMA" id="MNLPRFK"/>
<feature type="compositionally biased region" description="Acidic residues" evidence="5">
    <location>
        <begin position="486"/>
        <end position="498"/>
    </location>
</feature>
<feature type="region of interest" description="Disordered" evidence="5">
    <location>
        <begin position="1"/>
        <end position="70"/>
    </location>
</feature>
<evidence type="ECO:0000313" key="8">
    <source>
        <dbReference type="Proteomes" id="UP000076078"/>
    </source>
</evidence>